<reference evidence="2" key="2">
    <citation type="submission" date="2021-05" db="EMBL/GenBank/DDBJ databases">
        <title>Molecular characterization for Shewanella algae harboring chromosomal blaOXA-55-like strains isolated from clinical and environment sample.</title>
        <authorList>
            <person name="Ohama Y."/>
            <person name="Aoki K."/>
            <person name="Harada S."/>
            <person name="Moriya K."/>
            <person name="Ishii Y."/>
            <person name="Tateda K."/>
        </authorList>
    </citation>
    <scope>NUCLEOTIDE SEQUENCE</scope>
    <source>
        <strain evidence="2">TUM17379</strain>
    </source>
</reference>
<dbReference type="RefSeq" id="WP_045282604.1">
    <property type="nucleotide sequence ID" value="NZ_AP024609.1"/>
</dbReference>
<keyword evidence="1" id="KW-0472">Membrane</keyword>
<evidence type="ECO:0000256" key="1">
    <source>
        <dbReference type="SAM" id="Phobius"/>
    </source>
</evidence>
<keyword evidence="4" id="KW-1185">Reference proteome</keyword>
<dbReference type="EMBL" id="UGYO01000001">
    <property type="protein sequence ID" value="SUI73408.1"/>
    <property type="molecule type" value="Genomic_DNA"/>
</dbReference>
<dbReference type="Proteomes" id="UP000825078">
    <property type="component" value="Chromosome"/>
</dbReference>
<dbReference type="EMBL" id="AP024613">
    <property type="protein sequence ID" value="BCV46726.1"/>
    <property type="molecule type" value="Genomic_DNA"/>
</dbReference>
<organism evidence="3 4">
    <name type="scientific">Shewanella algae</name>
    <dbReference type="NCBI Taxonomy" id="38313"/>
    <lineage>
        <taxon>Bacteria</taxon>
        <taxon>Pseudomonadati</taxon>
        <taxon>Pseudomonadota</taxon>
        <taxon>Gammaproteobacteria</taxon>
        <taxon>Alteromonadales</taxon>
        <taxon>Shewanellaceae</taxon>
        <taxon>Shewanella</taxon>
    </lineage>
</organism>
<dbReference type="Pfam" id="PF07963">
    <property type="entry name" value="N_methyl"/>
    <property type="match status" value="1"/>
</dbReference>
<reference evidence="3 4" key="1">
    <citation type="submission" date="2018-06" db="EMBL/GenBank/DDBJ databases">
        <authorList>
            <consortium name="Pathogen Informatics"/>
            <person name="Doyle S."/>
        </authorList>
    </citation>
    <scope>NUCLEOTIDE SEQUENCE [LARGE SCALE GENOMIC DNA]</scope>
    <source>
        <strain evidence="3 4">NCTC10738</strain>
    </source>
</reference>
<keyword evidence="1" id="KW-0812">Transmembrane</keyword>
<dbReference type="Proteomes" id="UP000254069">
    <property type="component" value="Unassembled WGS sequence"/>
</dbReference>
<keyword evidence="1" id="KW-1133">Transmembrane helix</keyword>
<evidence type="ECO:0000313" key="2">
    <source>
        <dbReference type="EMBL" id="BCV46726.1"/>
    </source>
</evidence>
<proteinExistence type="predicted"/>
<dbReference type="InterPro" id="IPR012902">
    <property type="entry name" value="N_methyl_site"/>
</dbReference>
<dbReference type="NCBIfam" id="TIGR02532">
    <property type="entry name" value="IV_pilin_GFxxxE"/>
    <property type="match status" value="1"/>
</dbReference>
<accession>A0A380A2T2</accession>
<dbReference type="AlphaFoldDB" id="A0A380A2T2"/>
<feature type="transmembrane region" description="Helical" evidence="1">
    <location>
        <begin position="7"/>
        <end position="32"/>
    </location>
</feature>
<sequence>MRAEARGFTLIELVIGMLVLGIALVLLTSVLFPQSDHAAQTLHRVRSAELAQAVINEIWGKRYDEHSGANGGLPACDGLGGVSCTQVSDYGPDGESRDQFDDIDDYHGLNEQSLMLNSSLSYLSHYPGYSLSVQVSQYQANSKLVTVTVTTPAGEAIRYDVLRSNF</sequence>
<protein>
    <submittedName>
        <fullName evidence="2">MSHA biogenesis protein MshD</fullName>
    </submittedName>
</protein>
<gene>
    <name evidence="2" type="primary">mshD</name>
    <name evidence="3" type="ORF">NCTC10738_02206</name>
    <name evidence="2" type="ORF">TUM17379_37440</name>
</gene>
<name>A0A380A2T2_9GAMM</name>
<evidence type="ECO:0000313" key="4">
    <source>
        <dbReference type="Proteomes" id="UP000254069"/>
    </source>
</evidence>
<dbReference type="GeneID" id="93810888"/>
<dbReference type="PROSITE" id="PS00409">
    <property type="entry name" value="PROKAR_NTER_METHYL"/>
    <property type="match status" value="1"/>
</dbReference>
<evidence type="ECO:0000313" key="3">
    <source>
        <dbReference type="EMBL" id="SUI73408.1"/>
    </source>
</evidence>